<dbReference type="Pfam" id="PF14054">
    <property type="entry name" value="DUF4249"/>
    <property type="match status" value="1"/>
</dbReference>
<proteinExistence type="predicted"/>
<dbReference type="PROSITE" id="PS51257">
    <property type="entry name" value="PROKAR_LIPOPROTEIN"/>
    <property type="match status" value="1"/>
</dbReference>
<keyword evidence="1" id="KW-0732">Signal</keyword>
<keyword evidence="3" id="KW-1185">Reference proteome</keyword>
<dbReference type="Proteomes" id="UP001596161">
    <property type="component" value="Unassembled WGS sequence"/>
</dbReference>
<protein>
    <submittedName>
        <fullName evidence="2">DUF4249 domain-containing protein</fullName>
    </submittedName>
</protein>
<name>A0ABW0EBV5_9BACT</name>
<feature type="chain" id="PRO_5046242257" evidence="1">
    <location>
        <begin position="23"/>
        <end position="329"/>
    </location>
</feature>
<dbReference type="RefSeq" id="WP_378018153.1">
    <property type="nucleotide sequence ID" value="NZ_JBHSKT010000009.1"/>
</dbReference>
<comment type="caution">
    <text evidence="2">The sequence shown here is derived from an EMBL/GenBank/DDBJ whole genome shotgun (WGS) entry which is preliminary data.</text>
</comment>
<accession>A0ABW0EBV5</accession>
<sequence>MKMLQKTAQLAAAFLGITLLSACETVVEVPIPAHTPKLAVRYMLPDTEPDTLFYQLFPQYQPYVNHSQSIYSGSELKGVNDAMLTVTDQNGNVVETFKRGNGFGYGASDDGYYEPVTRFKAQPGQTYSLSVSAPNYETVTGKLTMPSGISGVQATFLETSRENGGGSYAQVRGRVTISLPDNGAENNFYTLYGTLLDDRYVANGRDVFQEEMEDDAIGVSTEFQNIHFSPILYGDANPFDDKTFNGKTINVTRNVMLFYGNAATPPRYLRIYVHSITEDSYRFLKSLKMYNETGDNPFAEQTRVLGNLEKGYGYFGGFTSSYFDIELPR</sequence>
<dbReference type="InterPro" id="IPR025345">
    <property type="entry name" value="DUF4249"/>
</dbReference>
<evidence type="ECO:0000256" key="1">
    <source>
        <dbReference type="SAM" id="SignalP"/>
    </source>
</evidence>
<evidence type="ECO:0000313" key="3">
    <source>
        <dbReference type="Proteomes" id="UP001596161"/>
    </source>
</evidence>
<dbReference type="EMBL" id="JBHSKT010000009">
    <property type="protein sequence ID" value="MFC5271794.1"/>
    <property type="molecule type" value="Genomic_DNA"/>
</dbReference>
<evidence type="ECO:0000313" key="2">
    <source>
        <dbReference type="EMBL" id="MFC5271794.1"/>
    </source>
</evidence>
<reference evidence="3" key="1">
    <citation type="journal article" date="2019" name="Int. J. Syst. Evol. Microbiol.">
        <title>The Global Catalogue of Microorganisms (GCM) 10K type strain sequencing project: providing services to taxonomists for standard genome sequencing and annotation.</title>
        <authorList>
            <consortium name="The Broad Institute Genomics Platform"/>
            <consortium name="The Broad Institute Genome Sequencing Center for Infectious Disease"/>
            <person name="Wu L."/>
            <person name="Ma J."/>
        </authorList>
    </citation>
    <scope>NUCLEOTIDE SEQUENCE [LARGE SCALE GENOMIC DNA]</scope>
    <source>
        <strain evidence="3">KACC 12602</strain>
    </source>
</reference>
<feature type="signal peptide" evidence="1">
    <location>
        <begin position="1"/>
        <end position="22"/>
    </location>
</feature>
<gene>
    <name evidence="2" type="ORF">ACFPIB_14345</name>
</gene>
<organism evidence="2 3">
    <name type="scientific">Adhaeribacter terreus</name>
    <dbReference type="NCBI Taxonomy" id="529703"/>
    <lineage>
        <taxon>Bacteria</taxon>
        <taxon>Pseudomonadati</taxon>
        <taxon>Bacteroidota</taxon>
        <taxon>Cytophagia</taxon>
        <taxon>Cytophagales</taxon>
        <taxon>Hymenobacteraceae</taxon>
        <taxon>Adhaeribacter</taxon>
    </lineage>
</organism>